<keyword evidence="2" id="KW-1133">Transmembrane helix</keyword>
<keyword evidence="5" id="KW-1185">Reference proteome</keyword>
<gene>
    <name evidence="4" type="ORF">FYJ57_12360</name>
</gene>
<protein>
    <submittedName>
        <fullName evidence="4">DUF5011 domain-containing protein</fullName>
    </submittedName>
</protein>
<feature type="compositionally biased region" description="Low complexity" evidence="1">
    <location>
        <begin position="140"/>
        <end position="168"/>
    </location>
</feature>
<reference evidence="4 5" key="1">
    <citation type="submission" date="2019-08" db="EMBL/GenBank/DDBJ databases">
        <title>In-depth cultivation of the pig gut microbiome towards novel bacterial diversity and tailored functional studies.</title>
        <authorList>
            <person name="Wylensek D."/>
            <person name="Hitch T.C.A."/>
            <person name="Clavel T."/>
        </authorList>
    </citation>
    <scope>NUCLEOTIDE SEQUENCE [LARGE SCALE GENOMIC DNA]</scope>
    <source>
        <strain evidence="4 5">BSM-380-WT-5A</strain>
    </source>
</reference>
<name>A0A7X2P4Q6_9FIRM</name>
<proteinExistence type="predicted"/>
<dbReference type="EMBL" id="VUMS01000027">
    <property type="protein sequence ID" value="MST67487.1"/>
    <property type="molecule type" value="Genomic_DNA"/>
</dbReference>
<dbReference type="Gene3D" id="2.60.40.10">
    <property type="entry name" value="Immunoglobulins"/>
    <property type="match status" value="2"/>
</dbReference>
<accession>A0A7X2P4Q6</accession>
<feature type="domain" description="Pesticidal crystal protein Cry22Aa Ig-like" evidence="3">
    <location>
        <begin position="195"/>
        <end position="258"/>
    </location>
</feature>
<feature type="transmembrane region" description="Helical" evidence="2">
    <location>
        <begin position="9"/>
        <end position="29"/>
    </location>
</feature>
<dbReference type="InterPro" id="IPR013783">
    <property type="entry name" value="Ig-like_fold"/>
</dbReference>
<comment type="caution">
    <text evidence="4">The sequence shown here is derived from an EMBL/GenBank/DDBJ whole genome shotgun (WGS) entry which is preliminary data.</text>
</comment>
<evidence type="ECO:0000259" key="3">
    <source>
        <dbReference type="Pfam" id="PF16403"/>
    </source>
</evidence>
<feature type="compositionally biased region" description="Acidic residues" evidence="1">
    <location>
        <begin position="169"/>
        <end position="184"/>
    </location>
</feature>
<evidence type="ECO:0000313" key="4">
    <source>
        <dbReference type="EMBL" id="MST67487.1"/>
    </source>
</evidence>
<dbReference type="InterPro" id="IPR032179">
    <property type="entry name" value="Cry22Aa_Ig-like"/>
</dbReference>
<feature type="region of interest" description="Disordered" evidence="1">
    <location>
        <begin position="113"/>
        <end position="189"/>
    </location>
</feature>
<organism evidence="4 5">
    <name type="scientific">Oliverpabstia intestinalis</name>
    <dbReference type="NCBI Taxonomy" id="2606633"/>
    <lineage>
        <taxon>Bacteria</taxon>
        <taxon>Bacillati</taxon>
        <taxon>Bacillota</taxon>
        <taxon>Clostridia</taxon>
        <taxon>Lachnospirales</taxon>
        <taxon>Lachnospiraceae</taxon>
        <taxon>Oliverpabstia</taxon>
    </lineage>
</organism>
<evidence type="ECO:0000256" key="2">
    <source>
        <dbReference type="SAM" id="Phobius"/>
    </source>
</evidence>
<sequence length="267" mass="28842">MEKEMKKGIIAIMVILCLGLMGFVGFMKFSEDNTPPEIQFQDNEIVYTAGDSYDGLLDGVTATDNKDGDVTESLVVESVYPNEDGQTATIVYVARDSRNNVGKANKVVTYRAAADDQAATSDATEKTATDESADAQPSVTPEATDTPTPTPSVTPDAGSDTEAASADTTSEDDSEEDDSTDDLSAEAPRIKLSTNRVTIKKGESINRISYVESVTDDKDSKETLYKRIEISGDTFDKDTPGTYEQTYYVVDTDGNRSNEAKLTIVVQ</sequence>
<dbReference type="Proteomes" id="UP000440513">
    <property type="component" value="Unassembled WGS sequence"/>
</dbReference>
<dbReference type="AlphaFoldDB" id="A0A7X2P4Q6"/>
<dbReference type="Pfam" id="PF16403">
    <property type="entry name" value="Bact_surface_Ig-like"/>
    <property type="match status" value="1"/>
</dbReference>
<evidence type="ECO:0000313" key="5">
    <source>
        <dbReference type="Proteomes" id="UP000440513"/>
    </source>
</evidence>
<keyword evidence="2" id="KW-0472">Membrane</keyword>
<keyword evidence="2" id="KW-0812">Transmembrane</keyword>
<dbReference type="RefSeq" id="WP_154432868.1">
    <property type="nucleotide sequence ID" value="NZ_JBQHRC010000015.1"/>
</dbReference>
<evidence type="ECO:0000256" key="1">
    <source>
        <dbReference type="SAM" id="MobiDB-lite"/>
    </source>
</evidence>